<keyword evidence="1" id="KW-0472">Membrane</keyword>
<dbReference type="InterPro" id="IPR008523">
    <property type="entry name" value="DUF805"/>
</dbReference>
<reference evidence="2" key="1">
    <citation type="journal article" date="2014" name="Int. J. Syst. Evol. Microbiol.">
        <title>Complete genome sequence of Corynebacterium casei LMG S-19264T (=DSM 44701T), isolated from a smear-ripened cheese.</title>
        <authorList>
            <consortium name="US DOE Joint Genome Institute (JGI-PGF)"/>
            <person name="Walter F."/>
            <person name="Albersmeier A."/>
            <person name="Kalinowski J."/>
            <person name="Ruckert C."/>
        </authorList>
    </citation>
    <scope>NUCLEOTIDE SEQUENCE</scope>
    <source>
        <strain evidence="2">CCM 7664</strain>
    </source>
</reference>
<comment type="caution">
    <text evidence="2">The sequence shown here is derived from an EMBL/GenBank/DDBJ whole genome shotgun (WGS) entry which is preliminary data.</text>
</comment>
<reference evidence="2" key="2">
    <citation type="submission" date="2020-09" db="EMBL/GenBank/DDBJ databases">
        <authorList>
            <person name="Sun Q."/>
            <person name="Sedlacek I."/>
        </authorList>
    </citation>
    <scope>NUCLEOTIDE SEQUENCE</scope>
    <source>
        <strain evidence="2">CCM 7664</strain>
    </source>
</reference>
<evidence type="ECO:0000313" key="2">
    <source>
        <dbReference type="EMBL" id="GGI55327.1"/>
    </source>
</evidence>
<sequence length="105" mass="12209">MTFAESIRTCFRKYADFNGRATRSEFWWWVLFVIVVGIVLGSINERLAQLFSLAMILPNIAVTARRLHDIDRSGWWQLIGLIPFIGWIIVVYWCAQPGKETTRFG</sequence>
<dbReference type="RefSeq" id="WP_188422249.1">
    <property type="nucleotide sequence ID" value="NZ_BMDP01000003.1"/>
</dbReference>
<protein>
    <recommendedName>
        <fullName evidence="4">DUF805 domain-containing protein</fullName>
    </recommendedName>
</protein>
<feature type="transmembrane region" description="Helical" evidence="1">
    <location>
        <begin position="74"/>
        <end position="95"/>
    </location>
</feature>
<feature type="transmembrane region" description="Helical" evidence="1">
    <location>
        <begin position="26"/>
        <end position="43"/>
    </location>
</feature>
<dbReference type="Proteomes" id="UP000627205">
    <property type="component" value="Unassembled WGS sequence"/>
</dbReference>
<evidence type="ECO:0000313" key="3">
    <source>
        <dbReference type="Proteomes" id="UP000627205"/>
    </source>
</evidence>
<dbReference type="GO" id="GO:0005886">
    <property type="term" value="C:plasma membrane"/>
    <property type="evidence" value="ECO:0007669"/>
    <property type="project" value="TreeGrafter"/>
</dbReference>
<dbReference type="EMBL" id="BMDP01000003">
    <property type="protein sequence ID" value="GGI55327.1"/>
    <property type="molecule type" value="Genomic_DNA"/>
</dbReference>
<keyword evidence="1" id="KW-1133">Transmembrane helix</keyword>
<dbReference type="PANTHER" id="PTHR34980">
    <property type="entry name" value="INNER MEMBRANE PROTEIN-RELATED-RELATED"/>
    <property type="match status" value="1"/>
</dbReference>
<evidence type="ECO:0000256" key="1">
    <source>
        <dbReference type="SAM" id="Phobius"/>
    </source>
</evidence>
<proteinExistence type="predicted"/>
<accession>A0A8J3AYP6</accession>
<evidence type="ECO:0008006" key="4">
    <source>
        <dbReference type="Google" id="ProtNLM"/>
    </source>
</evidence>
<name>A0A8J3AYP6_9BURK</name>
<keyword evidence="3" id="KW-1185">Reference proteome</keyword>
<gene>
    <name evidence="2" type="ORF">GCM10011430_25010</name>
</gene>
<dbReference type="PANTHER" id="PTHR34980:SF2">
    <property type="entry name" value="INNER MEMBRANE PROTEIN YHAH-RELATED"/>
    <property type="match status" value="1"/>
</dbReference>
<dbReference type="Pfam" id="PF05656">
    <property type="entry name" value="DUF805"/>
    <property type="match status" value="1"/>
</dbReference>
<organism evidence="2 3">
    <name type="scientific">Oxalicibacterium solurbis</name>
    <dbReference type="NCBI Taxonomy" id="69280"/>
    <lineage>
        <taxon>Bacteria</taxon>
        <taxon>Pseudomonadati</taxon>
        <taxon>Pseudomonadota</taxon>
        <taxon>Betaproteobacteria</taxon>
        <taxon>Burkholderiales</taxon>
        <taxon>Oxalobacteraceae</taxon>
        <taxon>Oxalicibacterium</taxon>
    </lineage>
</organism>
<dbReference type="AlphaFoldDB" id="A0A8J3AYP6"/>
<keyword evidence="1" id="KW-0812">Transmembrane</keyword>